<evidence type="ECO:0000256" key="1">
    <source>
        <dbReference type="ARBA" id="ARBA00023239"/>
    </source>
</evidence>
<dbReference type="Pfam" id="PF10415">
    <property type="entry name" value="FumaraseC_C"/>
    <property type="match status" value="1"/>
</dbReference>
<keyword evidence="5" id="KW-1185">Reference proteome</keyword>
<organism evidence="4 5">
    <name type="scientific">Liquorilactobacillus satsumensis DSM 16230 = JCM 12392</name>
    <dbReference type="NCBI Taxonomy" id="1423801"/>
    <lineage>
        <taxon>Bacteria</taxon>
        <taxon>Bacillati</taxon>
        <taxon>Bacillota</taxon>
        <taxon>Bacilli</taxon>
        <taxon>Lactobacillales</taxon>
        <taxon>Lactobacillaceae</taxon>
        <taxon>Liquorilactobacillus</taxon>
    </lineage>
</organism>
<reference evidence="4 5" key="1">
    <citation type="journal article" date="2015" name="Genome Announc.">
        <title>Expanding the biotechnology potential of lactobacilli through comparative genomics of 213 strains and associated genera.</title>
        <authorList>
            <person name="Sun Z."/>
            <person name="Harris H.M."/>
            <person name="McCann A."/>
            <person name="Guo C."/>
            <person name="Argimon S."/>
            <person name="Zhang W."/>
            <person name="Yang X."/>
            <person name="Jeffery I.B."/>
            <person name="Cooney J.C."/>
            <person name="Kagawa T.F."/>
            <person name="Liu W."/>
            <person name="Song Y."/>
            <person name="Salvetti E."/>
            <person name="Wrobel A."/>
            <person name="Rasinkangas P."/>
            <person name="Parkhill J."/>
            <person name="Rea M.C."/>
            <person name="O'Sullivan O."/>
            <person name="Ritari J."/>
            <person name="Douillard F.P."/>
            <person name="Paul Ross R."/>
            <person name="Yang R."/>
            <person name="Briner A.E."/>
            <person name="Felis G.E."/>
            <person name="de Vos W.M."/>
            <person name="Barrangou R."/>
            <person name="Klaenhammer T.R."/>
            <person name="Caufield P.W."/>
            <person name="Cui Y."/>
            <person name="Zhang H."/>
            <person name="O'Toole P.W."/>
        </authorList>
    </citation>
    <scope>NUCLEOTIDE SEQUENCE [LARGE SCALE GENOMIC DNA]</scope>
    <source>
        <strain evidence="4 5">DSM 16230</strain>
    </source>
</reference>
<dbReference type="InterPro" id="IPR018951">
    <property type="entry name" value="Fumarase_C_C"/>
</dbReference>
<keyword evidence="1 4" id="KW-0456">Lyase</keyword>
<dbReference type="RefSeq" id="WP_056961544.1">
    <property type="nucleotide sequence ID" value="NZ_AZFQ01000053.1"/>
</dbReference>
<dbReference type="Gene3D" id="1.10.275.10">
    <property type="entry name" value="Fumarase/aspartase (N-terminal domain)"/>
    <property type="match status" value="1"/>
</dbReference>
<sequence length="474" mass="51418">MRIEKDSIGTVEIPDKAYFGIHSKRAQLNFPITDEKVHPLLLKNLLLVKIACAQANYQAHNLSYKKYHAITTAGAQIYTTFPDYQAEFITPAIQGGAGTSTNMNVNEVIANRALELLGHSKGDYAALHPNDDVNRGQSTNDVYPTGAHLALLQLNQMLAIELEKVIVVLKQLSDKYQNTLKLGRTQLEDAVPTTYGTSFNAYAHLFTRALQRIKQVHNSLLVLPLGGTAIGTGITANPEYLKNVVPLLSKIVGLPLKQADNLSDAIQNTDCFLMAADAFKNLAVALSKMCNDLRLLGSGPRAGLGELALPKVQAGSSIMPGKVNPVIPEAINQIAFQVCGYNATITMCSEAGQLELNAFEPVMFRDLFSAAELLQKGLKMLKDGCLTHLKVNQAHCAHQIEESAEIATVLAPKIGYVQATLLVKTALQQKVSIRKVLKEHLKLSATEIENLLAPESLLGCLHTNSISQPAKTAL</sequence>
<dbReference type="Gene3D" id="1.10.40.30">
    <property type="entry name" value="Fumarase/aspartase (C-terminal domain)"/>
    <property type="match status" value="1"/>
</dbReference>
<dbReference type="PRINTS" id="PR00149">
    <property type="entry name" value="FUMRATELYASE"/>
</dbReference>
<dbReference type="PROSITE" id="PS00163">
    <property type="entry name" value="FUMARATE_LYASES"/>
    <property type="match status" value="1"/>
</dbReference>
<dbReference type="GO" id="GO:0008797">
    <property type="term" value="F:aspartate ammonia-lyase activity"/>
    <property type="evidence" value="ECO:0007669"/>
    <property type="project" value="TreeGrafter"/>
</dbReference>
<protein>
    <submittedName>
        <fullName evidence="4">Aspartate ammonia-lyase</fullName>
    </submittedName>
</protein>
<dbReference type="STRING" id="1423801.FD50_GL001739"/>
<dbReference type="Pfam" id="PF00206">
    <property type="entry name" value="Lyase_1"/>
    <property type="match status" value="1"/>
</dbReference>
<evidence type="ECO:0000313" key="5">
    <source>
        <dbReference type="Proteomes" id="UP000051166"/>
    </source>
</evidence>
<evidence type="ECO:0000259" key="2">
    <source>
        <dbReference type="Pfam" id="PF00206"/>
    </source>
</evidence>
<dbReference type="InterPro" id="IPR020557">
    <property type="entry name" value="Fumarate_lyase_CS"/>
</dbReference>
<dbReference type="PANTHER" id="PTHR42696:SF2">
    <property type="entry name" value="ASPARTATE AMMONIA-LYASE"/>
    <property type="match status" value="1"/>
</dbReference>
<dbReference type="InterPro" id="IPR022761">
    <property type="entry name" value="Fumarate_lyase_N"/>
</dbReference>
<accession>A0A0R1UVE3</accession>
<dbReference type="GO" id="GO:0006099">
    <property type="term" value="P:tricarboxylic acid cycle"/>
    <property type="evidence" value="ECO:0007669"/>
    <property type="project" value="InterPro"/>
</dbReference>
<dbReference type="PANTHER" id="PTHR42696">
    <property type="entry name" value="ASPARTATE AMMONIA-LYASE"/>
    <property type="match status" value="1"/>
</dbReference>
<dbReference type="GO" id="GO:0006531">
    <property type="term" value="P:aspartate metabolic process"/>
    <property type="evidence" value="ECO:0007669"/>
    <property type="project" value="TreeGrafter"/>
</dbReference>
<dbReference type="InterPro" id="IPR008948">
    <property type="entry name" value="L-Aspartase-like"/>
</dbReference>
<dbReference type="InterPro" id="IPR000362">
    <property type="entry name" value="Fumarate_lyase_fam"/>
</dbReference>
<gene>
    <name evidence="4" type="ORF">FD50_GL001739</name>
</gene>
<dbReference type="InterPro" id="IPR051546">
    <property type="entry name" value="Aspartate_Ammonia-Lyase"/>
</dbReference>
<name>A0A0R1UVE3_9LACO</name>
<evidence type="ECO:0000259" key="3">
    <source>
        <dbReference type="Pfam" id="PF10415"/>
    </source>
</evidence>
<dbReference type="GeneID" id="98308985"/>
<feature type="domain" description="Fumarate lyase N-terminal" evidence="2">
    <location>
        <begin position="9"/>
        <end position="340"/>
    </location>
</feature>
<comment type="caution">
    <text evidence="4">The sequence shown here is derived from an EMBL/GenBank/DDBJ whole genome shotgun (WGS) entry which is preliminary data.</text>
</comment>
<feature type="domain" description="Fumarase C C-terminal" evidence="3">
    <location>
        <begin position="406"/>
        <end position="458"/>
    </location>
</feature>
<dbReference type="AlphaFoldDB" id="A0A0R1UVE3"/>
<dbReference type="SUPFAM" id="SSF48557">
    <property type="entry name" value="L-aspartase-like"/>
    <property type="match status" value="1"/>
</dbReference>
<dbReference type="NCBIfam" id="NF008909">
    <property type="entry name" value="PRK12273.1"/>
    <property type="match status" value="1"/>
</dbReference>
<evidence type="ECO:0000313" key="4">
    <source>
        <dbReference type="EMBL" id="KRL97184.1"/>
    </source>
</evidence>
<dbReference type="EMBL" id="AZFQ01000053">
    <property type="protein sequence ID" value="KRL97184.1"/>
    <property type="molecule type" value="Genomic_DNA"/>
</dbReference>
<dbReference type="FunFam" id="1.20.200.10:FF:000001">
    <property type="entry name" value="Fumarate hydratase, mitochondrial"/>
    <property type="match status" value="1"/>
</dbReference>
<proteinExistence type="predicted"/>
<dbReference type="PATRIC" id="fig|1423801.4.peg.1778"/>
<dbReference type="GO" id="GO:0005829">
    <property type="term" value="C:cytosol"/>
    <property type="evidence" value="ECO:0007669"/>
    <property type="project" value="TreeGrafter"/>
</dbReference>
<dbReference type="Proteomes" id="UP000051166">
    <property type="component" value="Unassembled WGS sequence"/>
</dbReference>
<dbReference type="Gene3D" id="1.20.200.10">
    <property type="entry name" value="Fumarase/aspartase (Central domain)"/>
    <property type="match status" value="1"/>
</dbReference>
<dbReference type="OrthoDB" id="9802809at2"/>
<dbReference type="InterPro" id="IPR024083">
    <property type="entry name" value="Fumarase/histidase_N"/>
</dbReference>